<organism evidence="8 9">
    <name type="scientific">Ceratodon purpureus</name>
    <name type="common">Fire moss</name>
    <name type="synonym">Dicranum purpureum</name>
    <dbReference type="NCBI Taxonomy" id="3225"/>
    <lineage>
        <taxon>Eukaryota</taxon>
        <taxon>Viridiplantae</taxon>
        <taxon>Streptophyta</taxon>
        <taxon>Embryophyta</taxon>
        <taxon>Bryophyta</taxon>
        <taxon>Bryophytina</taxon>
        <taxon>Bryopsida</taxon>
        <taxon>Dicranidae</taxon>
        <taxon>Pseudoditrichales</taxon>
        <taxon>Ditrichaceae</taxon>
        <taxon>Ceratodon</taxon>
    </lineage>
</organism>
<sequence length="401" mass="44987">MSDCKETKSLNSRPSSTMSITTTHDEQEDDDENEDEDDEDDNEDEDDASSILEATLSPESTTSNNGDEQKDCLINQGSLKCEDSGDRISTQRSSQHMEYDLFSRPSSLIHRPGQGALKSMATIMDTNSLDNTNAIGNINDFFPEPPSGFTCGDFDEVILSPTMIAKHRASFDGITSSLNNSLSSFDLTKDEIPINKELKNLFNYTEQFKPQDIHIGTSLKPFYPDYIPALGYVDEFIKVPRPNGEFDGLGLKVLDEDGPKQSDPAILTLHIRSTSMQSSFQPFKIASIENVEKNGKKLDAWINSIKDLHRTKPPPSVLFSKSMPDVDKLKQVWPNELDKLLDEIELPSAKLDVDLGTFIDIYCSIFDIPVYQEKIESLHVLFLLYLELKKQSHSKMILNGL</sequence>
<gene>
    <name evidence="8" type="ORF">KC19_10G128000</name>
</gene>
<keyword evidence="4" id="KW-0969">Cilium</keyword>
<evidence type="ECO:0000256" key="5">
    <source>
        <dbReference type="ARBA" id="ARBA00023212"/>
    </source>
</evidence>
<keyword evidence="6" id="KW-0966">Cell projection</keyword>
<comment type="subcellular location">
    <subcellularLocation>
        <location evidence="1">Cytoplasm</location>
        <location evidence="1">Cytoskeleton</location>
        <location evidence="1">Cilium basal body</location>
    </subcellularLocation>
</comment>
<keyword evidence="5" id="KW-0206">Cytoskeleton</keyword>
<dbReference type="GO" id="GO:0030992">
    <property type="term" value="C:intraciliary transport particle B"/>
    <property type="evidence" value="ECO:0007669"/>
    <property type="project" value="TreeGrafter"/>
</dbReference>
<comment type="caution">
    <text evidence="8">The sequence shown here is derived from an EMBL/GenBank/DDBJ whole genome shotgun (WGS) entry which is preliminary data.</text>
</comment>
<dbReference type="GO" id="GO:0060271">
    <property type="term" value="P:cilium assembly"/>
    <property type="evidence" value="ECO:0007669"/>
    <property type="project" value="TreeGrafter"/>
</dbReference>
<comment type="similarity">
    <text evidence="2">Belongs to the IFT46 family.</text>
</comment>
<feature type="region of interest" description="Disordered" evidence="7">
    <location>
        <begin position="1"/>
        <end position="71"/>
    </location>
</feature>
<keyword evidence="3" id="KW-0963">Cytoplasm</keyword>
<reference evidence="8" key="1">
    <citation type="submission" date="2020-06" db="EMBL/GenBank/DDBJ databases">
        <title>WGS assembly of Ceratodon purpureus strain R40.</title>
        <authorList>
            <person name="Carey S.B."/>
            <person name="Jenkins J."/>
            <person name="Shu S."/>
            <person name="Lovell J.T."/>
            <person name="Sreedasyam A."/>
            <person name="Maumus F."/>
            <person name="Tiley G.P."/>
            <person name="Fernandez-Pozo N."/>
            <person name="Barry K."/>
            <person name="Chen C."/>
            <person name="Wang M."/>
            <person name="Lipzen A."/>
            <person name="Daum C."/>
            <person name="Saski C.A."/>
            <person name="Payton A.C."/>
            <person name="Mcbreen J.C."/>
            <person name="Conrad R.E."/>
            <person name="Kollar L.M."/>
            <person name="Olsson S."/>
            <person name="Huttunen S."/>
            <person name="Landis J.B."/>
            <person name="Wickett N.J."/>
            <person name="Johnson M.G."/>
            <person name="Rensing S.A."/>
            <person name="Grimwood J."/>
            <person name="Schmutz J."/>
            <person name="Mcdaniel S.F."/>
        </authorList>
    </citation>
    <scope>NUCLEOTIDE SEQUENCE</scope>
    <source>
        <strain evidence="8">R40</strain>
    </source>
</reference>
<protein>
    <recommendedName>
        <fullName evidence="10">Intraflagellar transport protein 46 homolog</fullName>
    </recommendedName>
</protein>
<dbReference type="PANTHER" id="PTHR13376:SF0">
    <property type="entry name" value="INTRAFLAGELLAR TRANSPORT PROTEIN 46 HOMOLOG"/>
    <property type="match status" value="1"/>
</dbReference>
<feature type="compositionally biased region" description="Acidic residues" evidence="7">
    <location>
        <begin position="26"/>
        <end position="48"/>
    </location>
</feature>
<dbReference type="InterPro" id="IPR022088">
    <property type="entry name" value="Intraflagellar_transp_cmplxB"/>
</dbReference>
<dbReference type="EMBL" id="CM026431">
    <property type="protein sequence ID" value="KAG0559770.1"/>
    <property type="molecule type" value="Genomic_DNA"/>
</dbReference>
<dbReference type="GO" id="GO:0042073">
    <property type="term" value="P:intraciliary transport"/>
    <property type="evidence" value="ECO:0007669"/>
    <property type="project" value="InterPro"/>
</dbReference>
<evidence type="ECO:0000256" key="1">
    <source>
        <dbReference type="ARBA" id="ARBA00004120"/>
    </source>
</evidence>
<dbReference type="Proteomes" id="UP000822688">
    <property type="component" value="Chromosome 10"/>
</dbReference>
<accession>A0A8T0GLB5</accession>
<feature type="compositionally biased region" description="Polar residues" evidence="7">
    <location>
        <begin position="57"/>
        <end position="66"/>
    </location>
</feature>
<dbReference type="Pfam" id="PF12317">
    <property type="entry name" value="IFT46_B_C"/>
    <property type="match status" value="1"/>
</dbReference>
<dbReference type="PANTHER" id="PTHR13376">
    <property type="entry name" value="INTRAFLAGELLAR TRANSPORT PROTEIN 46 HOMOLOG"/>
    <property type="match status" value="1"/>
</dbReference>
<evidence type="ECO:0000313" key="9">
    <source>
        <dbReference type="Proteomes" id="UP000822688"/>
    </source>
</evidence>
<evidence type="ECO:0000256" key="6">
    <source>
        <dbReference type="ARBA" id="ARBA00023273"/>
    </source>
</evidence>
<evidence type="ECO:0000256" key="7">
    <source>
        <dbReference type="SAM" id="MobiDB-lite"/>
    </source>
</evidence>
<evidence type="ECO:0000313" key="8">
    <source>
        <dbReference type="EMBL" id="KAG0559770.1"/>
    </source>
</evidence>
<dbReference type="GO" id="GO:0031514">
    <property type="term" value="C:motile cilium"/>
    <property type="evidence" value="ECO:0007669"/>
    <property type="project" value="TreeGrafter"/>
</dbReference>
<dbReference type="GO" id="GO:0005815">
    <property type="term" value="C:microtubule organizing center"/>
    <property type="evidence" value="ECO:0007669"/>
    <property type="project" value="TreeGrafter"/>
</dbReference>
<name>A0A8T0GLB5_CERPU</name>
<feature type="compositionally biased region" description="Polar residues" evidence="7">
    <location>
        <begin position="9"/>
        <end position="22"/>
    </location>
</feature>
<evidence type="ECO:0000256" key="4">
    <source>
        <dbReference type="ARBA" id="ARBA00023069"/>
    </source>
</evidence>
<evidence type="ECO:0000256" key="2">
    <source>
        <dbReference type="ARBA" id="ARBA00007700"/>
    </source>
</evidence>
<evidence type="ECO:0000256" key="3">
    <source>
        <dbReference type="ARBA" id="ARBA00022490"/>
    </source>
</evidence>
<keyword evidence="9" id="KW-1185">Reference proteome</keyword>
<proteinExistence type="inferred from homology"/>
<evidence type="ECO:0008006" key="10">
    <source>
        <dbReference type="Google" id="ProtNLM"/>
    </source>
</evidence>
<dbReference type="AlphaFoldDB" id="A0A8T0GLB5"/>